<dbReference type="RefSeq" id="WP_109940131.1">
    <property type="nucleotide sequence ID" value="NZ_CP176366.1"/>
</dbReference>
<evidence type="ECO:0000313" key="3">
    <source>
        <dbReference type="Proteomes" id="UP000245934"/>
    </source>
</evidence>
<keyword evidence="3" id="KW-1185">Reference proteome</keyword>
<keyword evidence="1" id="KW-0472">Membrane</keyword>
<dbReference type="Proteomes" id="UP000245934">
    <property type="component" value="Unassembled WGS sequence"/>
</dbReference>
<dbReference type="OrthoDB" id="117707at2157"/>
<evidence type="ECO:0000313" key="2">
    <source>
        <dbReference type="EMBL" id="PWR75269.1"/>
    </source>
</evidence>
<reference evidence="2 3" key="1">
    <citation type="submission" date="2018-05" db="EMBL/GenBank/DDBJ databases">
        <title>Draft genome of Methanospirillum stamsii Pt1.</title>
        <authorList>
            <person name="Dueholm M.S."/>
            <person name="Nielsen P.H."/>
            <person name="Bakmann L.F."/>
            <person name="Otzen D.E."/>
        </authorList>
    </citation>
    <scope>NUCLEOTIDE SEQUENCE [LARGE SCALE GENOMIC DNA]</scope>
    <source>
        <strain evidence="2 3">Pt1</strain>
    </source>
</reference>
<dbReference type="AlphaFoldDB" id="A0A2V2N621"/>
<evidence type="ECO:0000256" key="1">
    <source>
        <dbReference type="SAM" id="Phobius"/>
    </source>
</evidence>
<feature type="transmembrane region" description="Helical" evidence="1">
    <location>
        <begin position="6"/>
        <end position="23"/>
    </location>
</feature>
<proteinExistence type="predicted"/>
<accession>A0A2V2N621</accession>
<gene>
    <name evidence="2" type="ORF">DLD82_05645</name>
</gene>
<keyword evidence="1" id="KW-1133">Transmembrane helix</keyword>
<dbReference type="GeneID" id="97610811"/>
<dbReference type="EMBL" id="QGMZ01000011">
    <property type="protein sequence ID" value="PWR75269.1"/>
    <property type="molecule type" value="Genomic_DNA"/>
</dbReference>
<keyword evidence="1" id="KW-0812">Transmembrane</keyword>
<name>A0A2V2N621_9EURY</name>
<organism evidence="2 3">
    <name type="scientific">Methanospirillum stamsii</name>
    <dbReference type="NCBI Taxonomy" id="1277351"/>
    <lineage>
        <taxon>Archaea</taxon>
        <taxon>Methanobacteriati</taxon>
        <taxon>Methanobacteriota</taxon>
        <taxon>Stenosarchaea group</taxon>
        <taxon>Methanomicrobia</taxon>
        <taxon>Methanomicrobiales</taxon>
        <taxon>Methanospirillaceae</taxon>
        <taxon>Methanospirillum</taxon>
    </lineage>
</organism>
<comment type="caution">
    <text evidence="2">The sequence shown here is derived from an EMBL/GenBank/DDBJ whole genome shotgun (WGS) entry which is preliminary data.</text>
</comment>
<protein>
    <submittedName>
        <fullName evidence="2">Uncharacterized protein</fullName>
    </submittedName>
</protein>
<sequence length="436" mass="50313">MEKRDMIVIVVAILIVMIMAMYIKPLVTGKEAKLIPDEISGLFGGKNESLILDNASYNGTFYSNNTSEINETINLQNLSFDESNLTNDSKNINFSSPGFEPWNGSPVTLQPGIDTRQKIVPREYIASYQRYSFKEPAVNLKTFSTINGQYSQLSSPVFIPSKYWELWYTVDLPENLQNPILEEVDEDENIVQSLSALNPYFKIIVKNLDTNEVKTIIPEGGLDPKVWKGTFGRGDDEIPYKETYSGGKAELDEIKTEEGDEIQINWDPRPWKEKFFEGYHSYSVEVISQNIKSYQIEIKLPDPAYQLSKDTNITQQNSENKPASHFKNMMDYYVNLYNSDFLTDPIKNEIINLFSNEIIEKNGKDTIIRNLYLMKQSGVNITSYRIDNSFYRLDEGNVKGSFLWNTNSREYETPYEISFIIENGYWKINTFPTIRF</sequence>